<dbReference type="AlphaFoldDB" id="A0AAV9VIN3"/>
<accession>A0AAV9VIN3</accession>
<dbReference type="EMBL" id="JAVHNS010000003">
    <property type="protein sequence ID" value="KAK6360993.1"/>
    <property type="molecule type" value="Genomic_DNA"/>
</dbReference>
<feature type="compositionally biased region" description="Polar residues" evidence="1">
    <location>
        <begin position="385"/>
        <end position="404"/>
    </location>
</feature>
<dbReference type="Proteomes" id="UP001373714">
    <property type="component" value="Unassembled WGS sequence"/>
</dbReference>
<evidence type="ECO:0000313" key="2">
    <source>
        <dbReference type="EMBL" id="KAK6360993.1"/>
    </source>
</evidence>
<feature type="compositionally biased region" description="Low complexity" evidence="1">
    <location>
        <begin position="328"/>
        <end position="342"/>
    </location>
</feature>
<organism evidence="2 3">
    <name type="scientific">Orbilia blumenaviensis</name>
    <dbReference type="NCBI Taxonomy" id="1796055"/>
    <lineage>
        <taxon>Eukaryota</taxon>
        <taxon>Fungi</taxon>
        <taxon>Dikarya</taxon>
        <taxon>Ascomycota</taxon>
        <taxon>Pezizomycotina</taxon>
        <taxon>Orbiliomycetes</taxon>
        <taxon>Orbiliales</taxon>
        <taxon>Orbiliaceae</taxon>
        <taxon>Orbilia</taxon>
    </lineage>
</organism>
<feature type="compositionally biased region" description="Low complexity" evidence="1">
    <location>
        <begin position="213"/>
        <end position="224"/>
    </location>
</feature>
<sequence length="526" mass="58889">MGEESVASQEPRLRSQFRSLSARMDFGNTGSAEAPILISIINIYSTSPEITTFIFRSTIKDYPNTPIRENPKRCPETRFLDENGRPEEVRFVDFDIEDAFQKEGGGMSRVAFYEYYKVKQTIRPLNIVKRPTASTITSSGGGQNSFVPSRKNTRRKWGPPGEDIPEGTPHKVREAMLSLESLVRKSEKEFPDHELYDPEQEYLADHESEDRPSLPSKRSSPRLPAQADNIPFVPIGRSRVSQLRQSIEATNIMMKQPAPTSILSLNEAQADYATGGLNSRRSILIARSRKPSNDAYSNRRHAQSVAQFGHRRTSSGLTADEFMAVVHRNSPSPSPRLNSNPSQTGSSFRGPSHRQESQSRSTLFSSETDQDGAGLVPPVARNLRPSMSSARITGGSQQSINISRRTGFRLLSGPPSNQRITVLKGRRALSNRENRAESSRIPIPHNHDLSFLPPQNSNPATETRAEADQRKERTMLAYFVHVGVSFSDDAALRRARIEFQRIWEDCRLGPVGFEKPDPSGEITDWI</sequence>
<evidence type="ECO:0000313" key="3">
    <source>
        <dbReference type="Proteomes" id="UP001373714"/>
    </source>
</evidence>
<comment type="caution">
    <text evidence="2">The sequence shown here is derived from an EMBL/GenBank/DDBJ whole genome shotgun (WGS) entry which is preliminary data.</text>
</comment>
<feature type="region of interest" description="Disordered" evidence="1">
    <location>
        <begin position="290"/>
        <end position="313"/>
    </location>
</feature>
<name>A0AAV9VIN3_9PEZI</name>
<evidence type="ECO:0000256" key="1">
    <source>
        <dbReference type="SAM" id="MobiDB-lite"/>
    </source>
</evidence>
<feature type="region of interest" description="Disordered" evidence="1">
    <location>
        <begin position="133"/>
        <end position="171"/>
    </location>
</feature>
<feature type="compositionally biased region" description="Basic and acidic residues" evidence="1">
    <location>
        <begin position="203"/>
        <end position="212"/>
    </location>
</feature>
<keyword evidence="3" id="KW-1185">Reference proteome</keyword>
<feature type="region of interest" description="Disordered" evidence="1">
    <location>
        <begin position="327"/>
        <end position="468"/>
    </location>
</feature>
<gene>
    <name evidence="2" type="ORF">TWF730_007108</name>
</gene>
<feature type="region of interest" description="Disordered" evidence="1">
    <location>
        <begin position="203"/>
        <end position="229"/>
    </location>
</feature>
<feature type="compositionally biased region" description="Polar residues" evidence="1">
    <location>
        <begin position="358"/>
        <end position="367"/>
    </location>
</feature>
<protein>
    <submittedName>
        <fullName evidence="2">Uncharacterized protein</fullName>
    </submittedName>
</protein>
<proteinExistence type="predicted"/>
<reference evidence="2 3" key="1">
    <citation type="submission" date="2019-10" db="EMBL/GenBank/DDBJ databases">
        <authorList>
            <person name="Palmer J.M."/>
        </authorList>
    </citation>
    <scope>NUCLEOTIDE SEQUENCE [LARGE SCALE GENOMIC DNA]</scope>
    <source>
        <strain evidence="2 3">TWF730</strain>
    </source>
</reference>